<sequence length="121" mass="13226">MSAGAADDGFHCGIFEGCISGRDMNIKRRPYHKNCKCALHKERGHCSHASCHNSISYPIRRTWSEGCLALMNLSSPITGAASPCHNSPSFVAAAAQGDMTRTQTHLVLYKEEDEDEGEEVD</sequence>
<gene>
    <name evidence="1" type="ORF">SASPL_117869</name>
</gene>
<dbReference type="PANTHER" id="PTHR35121">
    <property type="entry name" value="HOMEODOMAIN PROTEIN 8, PUTATIVE-RELATED"/>
    <property type="match status" value="1"/>
</dbReference>
<dbReference type="Proteomes" id="UP000298416">
    <property type="component" value="Unassembled WGS sequence"/>
</dbReference>
<accession>A0A8X8ZY70</accession>
<name>A0A8X8ZY70_SALSN</name>
<dbReference type="PANTHER" id="PTHR35121:SF2">
    <property type="entry name" value="SWIM-TYPE DOMAIN-CONTAINING PROTEIN"/>
    <property type="match status" value="1"/>
</dbReference>
<keyword evidence="2" id="KW-1185">Reference proteome</keyword>
<reference evidence="1" key="2">
    <citation type="submission" date="2020-08" db="EMBL/GenBank/DDBJ databases">
        <title>Plant Genome Project.</title>
        <authorList>
            <person name="Zhang R.-G."/>
        </authorList>
    </citation>
    <scope>NUCLEOTIDE SEQUENCE</scope>
    <source>
        <strain evidence="1">Huo1</strain>
        <tissue evidence="1">Leaf</tissue>
    </source>
</reference>
<comment type="caution">
    <text evidence="1">The sequence shown here is derived from an EMBL/GenBank/DDBJ whole genome shotgun (WGS) entry which is preliminary data.</text>
</comment>
<organism evidence="1">
    <name type="scientific">Salvia splendens</name>
    <name type="common">Scarlet sage</name>
    <dbReference type="NCBI Taxonomy" id="180675"/>
    <lineage>
        <taxon>Eukaryota</taxon>
        <taxon>Viridiplantae</taxon>
        <taxon>Streptophyta</taxon>
        <taxon>Embryophyta</taxon>
        <taxon>Tracheophyta</taxon>
        <taxon>Spermatophyta</taxon>
        <taxon>Magnoliopsida</taxon>
        <taxon>eudicotyledons</taxon>
        <taxon>Gunneridae</taxon>
        <taxon>Pentapetalae</taxon>
        <taxon>asterids</taxon>
        <taxon>lamiids</taxon>
        <taxon>Lamiales</taxon>
        <taxon>Lamiaceae</taxon>
        <taxon>Nepetoideae</taxon>
        <taxon>Mentheae</taxon>
        <taxon>Salviinae</taxon>
        <taxon>Salvia</taxon>
        <taxon>Salvia subgen. Calosphace</taxon>
        <taxon>core Calosphace</taxon>
    </lineage>
</organism>
<evidence type="ECO:0000313" key="2">
    <source>
        <dbReference type="Proteomes" id="UP000298416"/>
    </source>
</evidence>
<dbReference type="AlphaFoldDB" id="A0A8X8ZY70"/>
<proteinExistence type="predicted"/>
<protein>
    <submittedName>
        <fullName evidence="1">Uncharacterized protein</fullName>
    </submittedName>
</protein>
<dbReference type="EMBL" id="PNBA02000006">
    <property type="protein sequence ID" value="KAG6421318.1"/>
    <property type="molecule type" value="Genomic_DNA"/>
</dbReference>
<reference evidence="1" key="1">
    <citation type="submission" date="2018-01" db="EMBL/GenBank/DDBJ databases">
        <authorList>
            <person name="Mao J.F."/>
        </authorList>
    </citation>
    <scope>NUCLEOTIDE SEQUENCE</scope>
    <source>
        <strain evidence="1">Huo1</strain>
        <tissue evidence="1">Leaf</tissue>
    </source>
</reference>
<evidence type="ECO:0000313" key="1">
    <source>
        <dbReference type="EMBL" id="KAG6421318.1"/>
    </source>
</evidence>
<dbReference type="OrthoDB" id="1696465at2759"/>